<proteinExistence type="predicted"/>
<dbReference type="AlphaFoldDB" id="A0A382RKQ7"/>
<feature type="transmembrane region" description="Helical" evidence="1">
    <location>
        <begin position="21"/>
        <end position="41"/>
    </location>
</feature>
<keyword evidence="1" id="KW-0812">Transmembrane</keyword>
<name>A0A382RKQ7_9ZZZZ</name>
<keyword evidence="1" id="KW-0472">Membrane</keyword>
<evidence type="ECO:0000313" key="2">
    <source>
        <dbReference type="EMBL" id="SVC98273.1"/>
    </source>
</evidence>
<dbReference type="EMBL" id="UINC01122454">
    <property type="protein sequence ID" value="SVC98273.1"/>
    <property type="molecule type" value="Genomic_DNA"/>
</dbReference>
<evidence type="ECO:0000256" key="1">
    <source>
        <dbReference type="SAM" id="Phobius"/>
    </source>
</evidence>
<feature type="non-terminal residue" evidence="2">
    <location>
        <position position="1"/>
    </location>
</feature>
<keyword evidence="1" id="KW-1133">Transmembrane helix</keyword>
<gene>
    <name evidence="2" type="ORF">METZ01_LOCUS351127</name>
</gene>
<feature type="non-terminal residue" evidence="2">
    <location>
        <position position="320"/>
    </location>
</feature>
<organism evidence="2">
    <name type="scientific">marine metagenome</name>
    <dbReference type="NCBI Taxonomy" id="408172"/>
    <lineage>
        <taxon>unclassified sequences</taxon>
        <taxon>metagenomes</taxon>
        <taxon>ecological metagenomes</taxon>
    </lineage>
</organism>
<protein>
    <submittedName>
        <fullName evidence="2">Uncharacterized protein</fullName>
    </submittedName>
</protein>
<sequence length="320" mass="34649">REGFGGYSHIELEGKSNIARVSVIVILISLVLGGGCIYYLWDSGEIVQGVGIDGAFDDWAGVDRNYDSPNDSGDNANIDIIETGVTIDSVYLSFLITTAEPLFTSQDGTTVRILIDSDNNPNTGYSYPCIGADHLIEIYGEENGLVSTSLLYVFEDSRDKSDWNGFYSLTTLQANATATEGASTSLESQVPNFDLGIDASSGLKFVIFASDEMGNSDSTDIIDLSRNEETLTDCVNDARGKANGQYTGSMISIDGSFNDWEQNVILKEDSDDDDINSNADILRYANHTETTGETFYYLNVEGEVLGGTFTADKSARNKAT</sequence>
<accession>A0A382RKQ7</accession>
<reference evidence="2" key="1">
    <citation type="submission" date="2018-05" db="EMBL/GenBank/DDBJ databases">
        <authorList>
            <person name="Lanie J.A."/>
            <person name="Ng W.-L."/>
            <person name="Kazmierczak K.M."/>
            <person name="Andrzejewski T.M."/>
            <person name="Davidsen T.M."/>
            <person name="Wayne K.J."/>
            <person name="Tettelin H."/>
            <person name="Glass J.I."/>
            <person name="Rusch D."/>
            <person name="Podicherti R."/>
            <person name="Tsui H.-C.T."/>
            <person name="Winkler M.E."/>
        </authorList>
    </citation>
    <scope>NUCLEOTIDE SEQUENCE</scope>
</reference>